<evidence type="ECO:0000256" key="1">
    <source>
        <dbReference type="ARBA" id="ARBA00006432"/>
    </source>
</evidence>
<keyword evidence="2 7" id="KW-0436">Ligase</keyword>
<dbReference type="InterPro" id="IPR042099">
    <property type="entry name" value="ANL_N_sf"/>
</dbReference>
<comment type="similarity">
    <text evidence="1">Belongs to the ATP-dependent AMP-binding enzyme family.</text>
</comment>
<dbReference type="SUPFAM" id="SSF56801">
    <property type="entry name" value="Acetyl-CoA synthetase-like"/>
    <property type="match status" value="1"/>
</dbReference>
<dbReference type="PANTHER" id="PTHR43272:SF32">
    <property type="entry name" value="AMP-DEPENDENT SYNTHETASE_LIGASE DOMAIN-CONTAINING PROTEIN"/>
    <property type="match status" value="1"/>
</dbReference>
<dbReference type="InterPro" id="IPR020845">
    <property type="entry name" value="AMP-binding_CS"/>
</dbReference>
<dbReference type="EMBL" id="CACSIP010000013">
    <property type="protein sequence ID" value="CAA0114686.1"/>
    <property type="molecule type" value="Genomic_DNA"/>
</dbReference>
<dbReference type="Proteomes" id="UP000430146">
    <property type="component" value="Unassembled WGS sequence"/>
</dbReference>
<dbReference type="GO" id="GO:0004467">
    <property type="term" value="F:long-chain fatty acid-CoA ligase activity"/>
    <property type="evidence" value="ECO:0007669"/>
    <property type="project" value="TreeGrafter"/>
</dbReference>
<dbReference type="AlphaFoldDB" id="A0A5S9QBS9"/>
<dbReference type="Pfam" id="PF00501">
    <property type="entry name" value="AMP-binding"/>
    <property type="match status" value="1"/>
</dbReference>
<evidence type="ECO:0000256" key="4">
    <source>
        <dbReference type="ARBA" id="ARBA00023098"/>
    </source>
</evidence>
<proteinExistence type="inferred from homology"/>
<evidence type="ECO:0000256" key="5">
    <source>
        <dbReference type="ARBA" id="ARBA00032875"/>
    </source>
</evidence>
<evidence type="ECO:0000256" key="2">
    <source>
        <dbReference type="ARBA" id="ARBA00022598"/>
    </source>
</evidence>
<name>A0A5S9QBS9_MYCVN</name>
<accession>A0A5S9QBS9</accession>
<evidence type="ECO:0000313" key="7">
    <source>
        <dbReference type="EMBL" id="CAA0114686.1"/>
    </source>
</evidence>
<evidence type="ECO:0000256" key="3">
    <source>
        <dbReference type="ARBA" id="ARBA00022832"/>
    </source>
</evidence>
<dbReference type="PANTHER" id="PTHR43272">
    <property type="entry name" value="LONG-CHAIN-FATTY-ACID--COA LIGASE"/>
    <property type="match status" value="1"/>
</dbReference>
<sequence length="620" mass="66512">MPAADRPATLPEAFQRTACIAPDAVALRTVGDTETLVWRDYVTRVRQVAAGLAALGVGRGDTVAFMMANRIAFYPLEVAAQHVGATSFSVYNTSTAERLARVFANTGTRLVFCEHRYVDRIKAGGTPIDVIVCIDDSPDGTISVEHLIGGGTADFDFDATWQAVRPDDVATLIHTSGTTGDPKAVEATHTNLLCEVFGLDEVLGLRYGDRITSFLPTAHTVDRVTALYLHEVIGAQVTVVPDTADILTALPDVRPTVWGAMPLLWEKLRTEIEAEVAARTGVKKALGAWALGAANIRARALLDGRRPVLGDRIQYALADKLVLGRIRAAVGLDRAQWLISGDAPIPKETLAFFVGLGLPMTEVWGMSELSGIATASHPRDAVLGSVGRPLPGLQTKVASDGEFLVRGPLVMRGYRNQPERTAEAIDSDGWLHTGDIATLDDNGDVWIIDRKEELITSAAGTTMSPCRIEKAIKAECDLIGAMTTIGAARSFNTALIVLDAQTAIAYAARNGLADASAQALAADAEVIAQIATDVGRGNTKLSRAERIERFTVLPVFWEPGGDEMTLTMKLKRKRIAQKYAAEIADLYSAEPPSTVHEPCTATLPGRISCSRATPLRRTRS</sequence>
<evidence type="ECO:0000259" key="6">
    <source>
        <dbReference type="Pfam" id="PF00501"/>
    </source>
</evidence>
<keyword evidence="3" id="KW-0276">Fatty acid metabolism</keyword>
<keyword evidence="4" id="KW-0443">Lipid metabolism</keyword>
<dbReference type="GO" id="GO:0016020">
    <property type="term" value="C:membrane"/>
    <property type="evidence" value="ECO:0007669"/>
    <property type="project" value="TreeGrafter"/>
</dbReference>
<dbReference type="Pfam" id="PF23562">
    <property type="entry name" value="AMP-binding_C_3"/>
    <property type="match status" value="1"/>
</dbReference>
<dbReference type="RefSeq" id="WP_159230412.1">
    <property type="nucleotide sequence ID" value="NZ_CACSIP010000013.1"/>
</dbReference>
<dbReference type="CDD" id="cd05907">
    <property type="entry name" value="VL_LC_FACS_like"/>
    <property type="match status" value="1"/>
</dbReference>
<dbReference type="InterPro" id="IPR000873">
    <property type="entry name" value="AMP-dep_synth/lig_dom"/>
</dbReference>
<evidence type="ECO:0000313" key="8">
    <source>
        <dbReference type="Proteomes" id="UP000430146"/>
    </source>
</evidence>
<reference evidence="7 8" key="1">
    <citation type="submission" date="2019-11" db="EMBL/GenBank/DDBJ databases">
        <authorList>
            <person name="Holert J."/>
        </authorList>
    </citation>
    <scope>NUCLEOTIDE SEQUENCE [LARGE SCALE GENOMIC DNA]</scope>
    <source>
        <strain evidence="7">BC8_1</strain>
    </source>
</reference>
<organism evidence="7 8">
    <name type="scientific">Mycolicibacterium vanbaalenii</name>
    <name type="common">Mycobacterium vanbaalenii</name>
    <dbReference type="NCBI Taxonomy" id="110539"/>
    <lineage>
        <taxon>Bacteria</taxon>
        <taxon>Bacillati</taxon>
        <taxon>Actinomycetota</taxon>
        <taxon>Actinomycetes</taxon>
        <taxon>Mycobacteriales</taxon>
        <taxon>Mycobacteriaceae</taxon>
        <taxon>Mycolicibacterium</taxon>
    </lineage>
</organism>
<dbReference type="OrthoDB" id="9803968at2"/>
<feature type="domain" description="AMP-dependent synthetase/ligase" evidence="6">
    <location>
        <begin position="15"/>
        <end position="414"/>
    </location>
</feature>
<dbReference type="Gene3D" id="3.40.50.12780">
    <property type="entry name" value="N-terminal domain of ligase-like"/>
    <property type="match status" value="1"/>
</dbReference>
<gene>
    <name evidence="7" type="ORF">AELLOGFF_03773</name>
</gene>
<dbReference type="PROSITE" id="PS00455">
    <property type="entry name" value="AMP_BINDING"/>
    <property type="match status" value="1"/>
</dbReference>
<protein>
    <recommendedName>
        <fullName evidence="5">Acyl-CoA synthetase</fullName>
    </recommendedName>
</protein>
<keyword evidence="8" id="KW-1185">Reference proteome</keyword>